<feature type="compositionally biased region" description="Polar residues" evidence="1">
    <location>
        <begin position="322"/>
        <end position="338"/>
    </location>
</feature>
<evidence type="ECO:0000313" key="2">
    <source>
        <dbReference type="EMBL" id="KAJ6265049.1"/>
    </source>
</evidence>
<feature type="compositionally biased region" description="Polar residues" evidence="1">
    <location>
        <begin position="33"/>
        <end position="43"/>
    </location>
</feature>
<evidence type="ECO:0000256" key="1">
    <source>
        <dbReference type="SAM" id="MobiDB-lite"/>
    </source>
</evidence>
<dbReference type="EMBL" id="JAQGDS010000001">
    <property type="protein sequence ID" value="KAJ6265049.1"/>
    <property type="molecule type" value="Genomic_DNA"/>
</dbReference>
<feature type="compositionally biased region" description="Polar residues" evidence="1">
    <location>
        <begin position="431"/>
        <end position="445"/>
    </location>
</feature>
<feature type="compositionally biased region" description="Polar residues" evidence="1">
    <location>
        <begin position="130"/>
        <end position="143"/>
    </location>
</feature>
<organism evidence="2 3">
    <name type="scientific">Drechslerella dactyloides</name>
    <name type="common">Nematode-trapping fungus</name>
    <name type="synonym">Arthrobotrys dactyloides</name>
    <dbReference type="NCBI Taxonomy" id="74499"/>
    <lineage>
        <taxon>Eukaryota</taxon>
        <taxon>Fungi</taxon>
        <taxon>Dikarya</taxon>
        <taxon>Ascomycota</taxon>
        <taxon>Pezizomycotina</taxon>
        <taxon>Orbiliomycetes</taxon>
        <taxon>Orbiliales</taxon>
        <taxon>Orbiliaceae</taxon>
        <taxon>Drechslerella</taxon>
    </lineage>
</organism>
<feature type="compositionally biased region" description="Low complexity" evidence="1">
    <location>
        <begin position="72"/>
        <end position="81"/>
    </location>
</feature>
<feature type="region of interest" description="Disordered" evidence="1">
    <location>
        <begin position="1"/>
        <end position="156"/>
    </location>
</feature>
<dbReference type="Proteomes" id="UP001221413">
    <property type="component" value="Unassembled WGS sequence"/>
</dbReference>
<feature type="compositionally biased region" description="Basic and acidic residues" evidence="1">
    <location>
        <begin position="584"/>
        <end position="597"/>
    </location>
</feature>
<feature type="region of interest" description="Disordered" evidence="1">
    <location>
        <begin position="480"/>
        <end position="517"/>
    </location>
</feature>
<feature type="region of interest" description="Disordered" evidence="1">
    <location>
        <begin position="584"/>
        <end position="612"/>
    </location>
</feature>
<feature type="region of interest" description="Disordered" evidence="1">
    <location>
        <begin position="359"/>
        <end position="387"/>
    </location>
</feature>
<sequence>MQPNKRRHQKEPPSEQSPQTGTSSPSPKRHQPGQDTTEISDSTPFLLPEQRRATIGSSESSNLPRPQVTQPTSSTTEETSSNMVSTPGQEPRSDEDGRTPTRRSTRLAGFGSRGRRGHGSTHDNRATIIGSGTTSPFTASQDSQVERSWPPATVASHMDFSDLSDHASSAGATDGVEGLSLDDGALWGGLSDAEMRRQISMLNAMERRRDIETSPSTGPQSTATSRQTTPVLTDGGTPSPGTPSSAFQAPSQTINPRHSTLLELSSHRTIPQHPSHTYMPWRTAAAQHNPASQLFGDPIPSPGSGSSGTSHPGLGHTRANPIANSATNPATASGNLNPVTLGRHRGTISTPLDPFANYVPSTRLDTSQSGFERNPHSATGYPVTTNASSFVRERESFEDFRRRLTASHPGVSPFRPEASSSRPSLVIGSHINPSRNDAGSSSDSNVPRLHPSPFFSSTSMERSYSDPLVQTAISATPVSDLASHLERAGPSSSIPLGAQNPGAHSSSSHSKSRKTSSYDQTFRYSASKGCYEANVPAAYWMYNPNTKPLSTTDPFFKTYTSDPDVVPLGRGRAICRREPTPEIRLDETPEDEKETKRQIKKAQRKQDWTKRKSQELGRSWQAKYSGRRLEPYSSYPDEMYDEMDEMDDLDFQQYLDLTRGEIATRDQPPRDSFSHPANRGHLEAMRRRFEEIEAEGREPTSRELEEIVNSRADLIHAEIQRGTQTDGSKEKKKEKKQKKNKETQDE</sequence>
<feature type="compositionally biased region" description="Polar residues" evidence="1">
    <location>
        <begin position="213"/>
        <end position="231"/>
    </location>
</feature>
<accession>A0AAD6J5W4</accession>
<feature type="compositionally biased region" description="Low complexity" evidence="1">
    <location>
        <begin position="14"/>
        <end position="26"/>
    </location>
</feature>
<feature type="compositionally biased region" description="Basic residues" evidence="1">
    <location>
        <begin position="730"/>
        <end position="739"/>
    </location>
</feature>
<feature type="compositionally biased region" description="Polar residues" evidence="1">
    <location>
        <begin position="242"/>
        <end position="252"/>
    </location>
</feature>
<reference evidence="2" key="1">
    <citation type="submission" date="2023-01" db="EMBL/GenBank/DDBJ databases">
        <title>The chitinases involved in constricting ring structure development in the nematode-trapping fungus Drechslerella dactyloides.</title>
        <authorList>
            <person name="Wang R."/>
            <person name="Zhang L."/>
            <person name="Tang P."/>
            <person name="Li S."/>
            <person name="Liang L."/>
        </authorList>
    </citation>
    <scope>NUCLEOTIDE SEQUENCE</scope>
    <source>
        <strain evidence="2">YMF1.00031</strain>
    </source>
</reference>
<feature type="compositionally biased region" description="Polar residues" evidence="1">
    <location>
        <begin position="55"/>
        <end position="71"/>
    </location>
</feature>
<feature type="compositionally biased region" description="Polar residues" evidence="1">
    <location>
        <begin position="359"/>
        <end position="371"/>
    </location>
</feature>
<gene>
    <name evidence="2" type="ORF">Dda_1204</name>
</gene>
<dbReference type="AlphaFoldDB" id="A0AAD6J5W4"/>
<feature type="compositionally biased region" description="Low complexity" evidence="1">
    <location>
        <begin position="296"/>
        <end position="315"/>
    </location>
</feature>
<keyword evidence="3" id="KW-1185">Reference proteome</keyword>
<feature type="region of interest" description="Disordered" evidence="1">
    <location>
        <begin position="210"/>
        <end position="252"/>
    </location>
</feature>
<proteinExistence type="predicted"/>
<feature type="compositionally biased region" description="Basic and acidic residues" evidence="1">
    <location>
        <begin position="663"/>
        <end position="673"/>
    </location>
</feature>
<feature type="region of interest" description="Disordered" evidence="1">
    <location>
        <begin position="291"/>
        <end position="343"/>
    </location>
</feature>
<name>A0AAD6J5W4_DREDA</name>
<feature type="region of interest" description="Disordered" evidence="1">
    <location>
        <begin position="663"/>
        <end position="682"/>
    </location>
</feature>
<feature type="region of interest" description="Disordered" evidence="1">
    <location>
        <begin position="713"/>
        <end position="746"/>
    </location>
</feature>
<protein>
    <submittedName>
        <fullName evidence="2">Uncharacterized protein</fullName>
    </submittedName>
</protein>
<comment type="caution">
    <text evidence="2">The sequence shown here is derived from an EMBL/GenBank/DDBJ whole genome shotgun (WGS) entry which is preliminary data.</text>
</comment>
<feature type="region of interest" description="Disordered" evidence="1">
    <location>
        <begin position="407"/>
        <end position="460"/>
    </location>
</feature>
<evidence type="ECO:0000313" key="3">
    <source>
        <dbReference type="Proteomes" id="UP001221413"/>
    </source>
</evidence>